<dbReference type="EMBL" id="LNQE01000852">
    <property type="protein sequence ID" value="KUG24297.1"/>
    <property type="molecule type" value="Genomic_DNA"/>
</dbReference>
<dbReference type="SUPFAM" id="SSF54637">
    <property type="entry name" value="Thioesterase/thiol ester dehydrase-isomerase"/>
    <property type="match status" value="1"/>
</dbReference>
<dbReference type="Gene3D" id="3.10.129.10">
    <property type="entry name" value="Hotdog Thioesterase"/>
    <property type="match status" value="1"/>
</dbReference>
<keyword evidence="1" id="KW-0456">Lyase</keyword>
<feature type="transmembrane region" description="Helical" evidence="2">
    <location>
        <begin position="57"/>
        <end position="81"/>
    </location>
</feature>
<dbReference type="CDD" id="cd01288">
    <property type="entry name" value="FabZ"/>
    <property type="match status" value="1"/>
</dbReference>
<dbReference type="PANTHER" id="PTHR30272:SF1">
    <property type="entry name" value="3-HYDROXYACYL-[ACYL-CARRIER-PROTEIN] DEHYDRATASE"/>
    <property type="match status" value="1"/>
</dbReference>
<evidence type="ECO:0000256" key="1">
    <source>
        <dbReference type="ARBA" id="ARBA00023239"/>
    </source>
</evidence>
<accession>A0A0W8FU71</accession>
<keyword evidence="2" id="KW-0472">Membrane</keyword>
<comment type="caution">
    <text evidence="3">The sequence shown here is derived from an EMBL/GenBank/DDBJ whole genome shotgun (WGS) entry which is preliminary data.</text>
</comment>
<name>A0A0W8FU71_9ZZZZ</name>
<evidence type="ECO:0000313" key="3">
    <source>
        <dbReference type="EMBL" id="KUG24297.1"/>
    </source>
</evidence>
<organism evidence="3">
    <name type="scientific">hydrocarbon metagenome</name>
    <dbReference type="NCBI Taxonomy" id="938273"/>
    <lineage>
        <taxon>unclassified sequences</taxon>
        <taxon>metagenomes</taxon>
        <taxon>ecological metagenomes</taxon>
    </lineage>
</organism>
<dbReference type="InterPro" id="IPR029069">
    <property type="entry name" value="HotDog_dom_sf"/>
</dbReference>
<keyword evidence="2" id="KW-1133">Transmembrane helix</keyword>
<proteinExistence type="predicted"/>
<sequence>MEADDSLKQEVLELVPQKEPFRFIDEIISLDDEKIVGAYRFRENEYFYRGHFPGNPITPGVILIEAMAQTGVVAFGIYLLSRRENIRPAQMKLPMSLFSLADGVEFKEVVLPGERVIIKGKKIYFRRNIIRASVSMEKENGEIICFGELSGVGVDK</sequence>
<reference evidence="3" key="1">
    <citation type="journal article" date="2015" name="Proc. Natl. Acad. Sci. U.S.A.">
        <title>Networks of energetic and metabolic interactions define dynamics in microbial communities.</title>
        <authorList>
            <person name="Embree M."/>
            <person name="Liu J.K."/>
            <person name="Al-Bassam M.M."/>
            <person name="Zengler K."/>
        </authorList>
    </citation>
    <scope>NUCLEOTIDE SEQUENCE</scope>
</reference>
<evidence type="ECO:0000256" key="2">
    <source>
        <dbReference type="SAM" id="Phobius"/>
    </source>
</evidence>
<gene>
    <name evidence="3" type="ORF">ASZ90_005894</name>
</gene>
<dbReference type="PANTHER" id="PTHR30272">
    <property type="entry name" value="3-HYDROXYACYL-[ACYL-CARRIER-PROTEIN] DEHYDRATASE"/>
    <property type="match status" value="1"/>
</dbReference>
<keyword evidence="2" id="KW-0812">Transmembrane</keyword>
<dbReference type="GO" id="GO:0016829">
    <property type="term" value="F:lyase activity"/>
    <property type="evidence" value="ECO:0007669"/>
    <property type="project" value="UniProtKB-KW"/>
</dbReference>
<dbReference type="InterPro" id="IPR013114">
    <property type="entry name" value="FabA_FabZ"/>
</dbReference>
<dbReference type="Pfam" id="PF07977">
    <property type="entry name" value="FabA"/>
    <property type="match status" value="1"/>
</dbReference>
<dbReference type="AlphaFoldDB" id="A0A0W8FU71"/>
<protein>
    <submittedName>
        <fullName evidence="3">(3r)-hydroxymyristoyl-dehydratase</fullName>
    </submittedName>
</protein>